<feature type="non-terminal residue" evidence="1">
    <location>
        <position position="1"/>
    </location>
</feature>
<evidence type="ECO:0000313" key="1">
    <source>
        <dbReference type="EMBL" id="KKM23098.1"/>
    </source>
</evidence>
<gene>
    <name evidence="1" type="ORF">LCGC14_1618560</name>
</gene>
<organism evidence="1">
    <name type="scientific">marine sediment metagenome</name>
    <dbReference type="NCBI Taxonomy" id="412755"/>
    <lineage>
        <taxon>unclassified sequences</taxon>
        <taxon>metagenomes</taxon>
        <taxon>ecological metagenomes</taxon>
    </lineage>
</organism>
<dbReference type="EMBL" id="LAZR01013198">
    <property type="protein sequence ID" value="KKM23098.1"/>
    <property type="molecule type" value="Genomic_DNA"/>
</dbReference>
<name>A0A0F9KLS8_9ZZZZ</name>
<sequence length="80" mass="8479">VETSLVPTQEGELWIMIPPDAETLCCVAGAGWLPPDVCARCEFHRGRMGVFGQGIAYKCGWLGAAAGQMGLAKLPSVMDL</sequence>
<accession>A0A0F9KLS8</accession>
<reference evidence="1" key="1">
    <citation type="journal article" date="2015" name="Nature">
        <title>Complex archaea that bridge the gap between prokaryotes and eukaryotes.</title>
        <authorList>
            <person name="Spang A."/>
            <person name="Saw J.H."/>
            <person name="Jorgensen S.L."/>
            <person name="Zaremba-Niedzwiedzka K."/>
            <person name="Martijn J."/>
            <person name="Lind A.E."/>
            <person name="van Eijk R."/>
            <person name="Schleper C."/>
            <person name="Guy L."/>
            <person name="Ettema T.J."/>
        </authorList>
    </citation>
    <scope>NUCLEOTIDE SEQUENCE</scope>
</reference>
<protein>
    <submittedName>
        <fullName evidence="1">Uncharacterized protein</fullName>
    </submittedName>
</protein>
<proteinExistence type="predicted"/>
<comment type="caution">
    <text evidence="1">The sequence shown here is derived from an EMBL/GenBank/DDBJ whole genome shotgun (WGS) entry which is preliminary data.</text>
</comment>
<dbReference type="AlphaFoldDB" id="A0A0F9KLS8"/>